<gene>
    <name evidence="2" type="ORF">K443DRAFT_220477</name>
</gene>
<sequence length="120" mass="13689">MLSRFPGFWFVRYLLLPRSVVSSEHIYGPVFPDLLVFKEWQNATQIFLDVTKVHFNISTPYAKAHCIFLDSFAIGTCRGHYCGSRTLWWTLNSRGYNASSGHSNQLSELQPNVDNACLAN</sequence>
<name>A0A0C9XKK7_9AGAR</name>
<feature type="chain" id="PRO_5002216848" description="Secreted protein" evidence="1">
    <location>
        <begin position="23"/>
        <end position="120"/>
    </location>
</feature>
<evidence type="ECO:0008006" key="4">
    <source>
        <dbReference type="Google" id="ProtNLM"/>
    </source>
</evidence>
<evidence type="ECO:0000313" key="3">
    <source>
        <dbReference type="Proteomes" id="UP000054477"/>
    </source>
</evidence>
<organism evidence="2 3">
    <name type="scientific">Laccaria amethystina LaAM-08-1</name>
    <dbReference type="NCBI Taxonomy" id="1095629"/>
    <lineage>
        <taxon>Eukaryota</taxon>
        <taxon>Fungi</taxon>
        <taxon>Dikarya</taxon>
        <taxon>Basidiomycota</taxon>
        <taxon>Agaricomycotina</taxon>
        <taxon>Agaricomycetes</taxon>
        <taxon>Agaricomycetidae</taxon>
        <taxon>Agaricales</taxon>
        <taxon>Agaricineae</taxon>
        <taxon>Hydnangiaceae</taxon>
        <taxon>Laccaria</taxon>
    </lineage>
</organism>
<feature type="signal peptide" evidence="1">
    <location>
        <begin position="1"/>
        <end position="22"/>
    </location>
</feature>
<dbReference type="AlphaFoldDB" id="A0A0C9XKK7"/>
<evidence type="ECO:0000313" key="2">
    <source>
        <dbReference type="EMBL" id="KIJ98121.1"/>
    </source>
</evidence>
<dbReference type="Proteomes" id="UP000054477">
    <property type="component" value="Unassembled WGS sequence"/>
</dbReference>
<proteinExistence type="predicted"/>
<reference evidence="2 3" key="1">
    <citation type="submission" date="2014-04" db="EMBL/GenBank/DDBJ databases">
        <authorList>
            <consortium name="DOE Joint Genome Institute"/>
            <person name="Kuo A."/>
            <person name="Kohler A."/>
            <person name="Nagy L.G."/>
            <person name="Floudas D."/>
            <person name="Copeland A."/>
            <person name="Barry K.W."/>
            <person name="Cichocki N."/>
            <person name="Veneault-Fourrey C."/>
            <person name="LaButti K."/>
            <person name="Lindquist E.A."/>
            <person name="Lipzen A."/>
            <person name="Lundell T."/>
            <person name="Morin E."/>
            <person name="Murat C."/>
            <person name="Sun H."/>
            <person name="Tunlid A."/>
            <person name="Henrissat B."/>
            <person name="Grigoriev I.V."/>
            <person name="Hibbett D.S."/>
            <person name="Martin F."/>
            <person name="Nordberg H.P."/>
            <person name="Cantor M.N."/>
            <person name="Hua S.X."/>
        </authorList>
    </citation>
    <scope>NUCLEOTIDE SEQUENCE [LARGE SCALE GENOMIC DNA]</scope>
    <source>
        <strain evidence="2 3">LaAM-08-1</strain>
    </source>
</reference>
<keyword evidence="1" id="KW-0732">Signal</keyword>
<accession>A0A0C9XKK7</accession>
<dbReference type="EMBL" id="KN838676">
    <property type="protein sequence ID" value="KIJ98121.1"/>
    <property type="molecule type" value="Genomic_DNA"/>
</dbReference>
<keyword evidence="3" id="KW-1185">Reference proteome</keyword>
<evidence type="ECO:0000256" key="1">
    <source>
        <dbReference type="SAM" id="SignalP"/>
    </source>
</evidence>
<dbReference type="HOGENOM" id="CLU_2050026_0_0_1"/>
<protein>
    <recommendedName>
        <fullName evidence="4">Secreted protein</fullName>
    </recommendedName>
</protein>
<reference evidence="3" key="2">
    <citation type="submission" date="2015-01" db="EMBL/GenBank/DDBJ databases">
        <title>Evolutionary Origins and Diversification of the Mycorrhizal Mutualists.</title>
        <authorList>
            <consortium name="DOE Joint Genome Institute"/>
            <consortium name="Mycorrhizal Genomics Consortium"/>
            <person name="Kohler A."/>
            <person name="Kuo A."/>
            <person name="Nagy L.G."/>
            <person name="Floudas D."/>
            <person name="Copeland A."/>
            <person name="Barry K.W."/>
            <person name="Cichocki N."/>
            <person name="Veneault-Fourrey C."/>
            <person name="LaButti K."/>
            <person name="Lindquist E.A."/>
            <person name="Lipzen A."/>
            <person name="Lundell T."/>
            <person name="Morin E."/>
            <person name="Murat C."/>
            <person name="Riley R."/>
            <person name="Ohm R."/>
            <person name="Sun H."/>
            <person name="Tunlid A."/>
            <person name="Henrissat B."/>
            <person name="Grigoriev I.V."/>
            <person name="Hibbett D.S."/>
            <person name="Martin F."/>
        </authorList>
    </citation>
    <scope>NUCLEOTIDE SEQUENCE [LARGE SCALE GENOMIC DNA]</scope>
    <source>
        <strain evidence="3">LaAM-08-1</strain>
    </source>
</reference>